<accession>A0AAF0C1C1</accession>
<protein>
    <submittedName>
        <fullName evidence="2">Uncharacterized protein</fullName>
    </submittedName>
</protein>
<proteinExistence type="predicted"/>
<name>A0AAF0C1C1_9GAMM</name>
<organism evidence="2 3">
    <name type="scientific">Thalassomonas actiniarum</name>
    <dbReference type="NCBI Taxonomy" id="485447"/>
    <lineage>
        <taxon>Bacteria</taxon>
        <taxon>Pseudomonadati</taxon>
        <taxon>Pseudomonadota</taxon>
        <taxon>Gammaproteobacteria</taxon>
        <taxon>Alteromonadales</taxon>
        <taxon>Colwelliaceae</taxon>
        <taxon>Thalassomonas</taxon>
    </lineage>
</organism>
<reference evidence="2 3" key="1">
    <citation type="journal article" date="2015" name="Genome Announc.">
        <title>Draft Genome Sequences of Marine Isolates of Thalassomonas viridans and Thalassomonas actiniarum.</title>
        <authorList>
            <person name="Olonade I."/>
            <person name="van Zyl L.J."/>
            <person name="Trindade M."/>
        </authorList>
    </citation>
    <scope>NUCLEOTIDE SEQUENCE [LARGE SCALE GENOMIC DNA]</scope>
    <source>
        <strain evidence="2 3">A5K-106</strain>
    </source>
</reference>
<reference evidence="2 3" key="2">
    <citation type="journal article" date="2022" name="Mar. Drugs">
        <title>Bioassay-Guided Fractionation Leads to the Detection of Cholic Acid Generated by the Rare Thalassomonas sp.</title>
        <authorList>
            <person name="Pheiffer F."/>
            <person name="Schneider Y.K."/>
            <person name="Hansen E.H."/>
            <person name="Andersen J.H."/>
            <person name="Isaksson J."/>
            <person name="Busche T."/>
            <person name="R C."/>
            <person name="Kalinowski J."/>
            <person name="Zyl L.V."/>
            <person name="Trindade M."/>
        </authorList>
    </citation>
    <scope>NUCLEOTIDE SEQUENCE [LARGE SCALE GENOMIC DNA]</scope>
    <source>
        <strain evidence="2 3">A5K-106</strain>
    </source>
</reference>
<feature type="compositionally biased region" description="Basic and acidic residues" evidence="1">
    <location>
        <begin position="40"/>
        <end position="49"/>
    </location>
</feature>
<sequence>MAQVAQYQVNFMLKNPETNRFEAKKSKPMSEAAANSLIENMKENKDKYRGPWKQRAISSMSAPASNSKEYSSQSADKASSTKSEAKAAPTSEQEKGILSRLNDDKYFNDLQKAYPDHGKRKSVKSKHDFAQHNRAESIFMARAVRGFDKAVELGKNPHQIMGGGTAPSVSRNTTANIDDIGYDAKNWTQDAQVLTNGLLKMNPNRDYFVVANPAEKKGSNNAQDELKENEKSADFKSFKPTLLKLNEQKNGALRADPQSGQWLPVDDKWLKKQNYSESTLIAFSNEQRAVKFESKDLGKVGVDENTGLYHENISDDMCTLHAINHLIGKQVANPNVAQAFLESDMGDKNSRFRTKSDAETYNVDNKPPNVSQGVDYNQGKALLEFLADQGQIDSSWKNTAIFSGELQKTPADKMTDKQKELVEKGVQLDDISAKADELAESGVTGMLLGRSSNTHSYSLNYSEQTEKWHILDSRAKGVSEGFEKPSDAIKHLVGSNKNDHAMATLLAKQPANHSIGNNNNNNNNNNNSSNEPEKVDKEASKQPANDSTSNNNSNEPEKADKKASKE</sequence>
<feature type="compositionally biased region" description="Basic and acidic residues" evidence="1">
    <location>
        <begin position="555"/>
        <end position="566"/>
    </location>
</feature>
<dbReference type="RefSeq" id="WP_044834541.1">
    <property type="nucleotide sequence ID" value="NZ_CP059735.1"/>
</dbReference>
<feature type="compositionally biased region" description="Low complexity" evidence="1">
    <location>
        <begin position="517"/>
        <end position="530"/>
    </location>
</feature>
<dbReference type="EMBL" id="CP059735">
    <property type="protein sequence ID" value="WDD96594.1"/>
    <property type="molecule type" value="Genomic_DNA"/>
</dbReference>
<feature type="compositionally biased region" description="Basic and acidic residues" evidence="1">
    <location>
        <begin position="92"/>
        <end position="102"/>
    </location>
</feature>
<evidence type="ECO:0000313" key="2">
    <source>
        <dbReference type="EMBL" id="WDD96594.1"/>
    </source>
</evidence>
<dbReference type="Proteomes" id="UP000032568">
    <property type="component" value="Chromosome"/>
</dbReference>
<feature type="compositionally biased region" description="Polar residues" evidence="1">
    <location>
        <begin position="542"/>
        <end position="554"/>
    </location>
</feature>
<feature type="compositionally biased region" description="Basic and acidic residues" evidence="1">
    <location>
        <begin position="531"/>
        <end position="540"/>
    </location>
</feature>
<feature type="compositionally biased region" description="Polar residues" evidence="1">
    <location>
        <begin position="56"/>
        <end position="73"/>
    </location>
</feature>
<evidence type="ECO:0000313" key="3">
    <source>
        <dbReference type="Proteomes" id="UP000032568"/>
    </source>
</evidence>
<evidence type="ECO:0000256" key="1">
    <source>
        <dbReference type="SAM" id="MobiDB-lite"/>
    </source>
</evidence>
<dbReference type="KEGG" id="tact:SG35_014510"/>
<keyword evidence="3" id="KW-1185">Reference proteome</keyword>
<dbReference type="AlphaFoldDB" id="A0AAF0C1C1"/>
<feature type="region of interest" description="Disordered" evidence="1">
    <location>
        <begin position="16"/>
        <end position="102"/>
    </location>
</feature>
<gene>
    <name evidence="2" type="ORF">SG35_014510</name>
</gene>
<feature type="compositionally biased region" description="Low complexity" evidence="1">
    <location>
        <begin position="74"/>
        <end position="91"/>
    </location>
</feature>
<feature type="region of interest" description="Disordered" evidence="1">
    <location>
        <begin position="511"/>
        <end position="566"/>
    </location>
</feature>